<keyword evidence="3" id="KW-0732">Signal</keyword>
<dbReference type="SUPFAM" id="SSF52058">
    <property type="entry name" value="L domain-like"/>
    <property type="match status" value="1"/>
</dbReference>
<evidence type="ECO:0000256" key="3">
    <source>
        <dbReference type="SAM" id="SignalP"/>
    </source>
</evidence>
<evidence type="ECO:0000313" key="5">
    <source>
        <dbReference type="Proteomes" id="UP000192578"/>
    </source>
</evidence>
<evidence type="ECO:0000313" key="4">
    <source>
        <dbReference type="EMBL" id="OQV19774.1"/>
    </source>
</evidence>
<gene>
    <name evidence="4" type="ORF">BV898_06313</name>
</gene>
<sequence length="369" mass="41335">MLNTLVYCVLTVFHGLALISSISHAVDLILPNVRCSNIGESTVYTNCHGSDGNFTPYILPDTFNVDGLHPRVKTLLIRRVDVKKDYRPFPARELLQELTISKGNLALYDIRFPLNGLLIHVKRRIVTLRLSEVKLQTLTEQDFQGFEALETLSLVSCHIASISVSAFVGMNSNAVPLSSAATIPNSHLRTLAISWNRLTSLDWSFLKPIAESITNIDLAGNGLNIVKVSRSSPFTLSRATSVDLSSNELETIPTSILETFNASLNPQLAYVQKRPFCQKFTRCSCWELKPFVAWLKQNSQIEPSRIGGQLQCGKNDFDDYIPKQFPTLLDLYRPPHDPRFSSSCARVFNSLTLSLVLSFCPVIFSSYFW</sequence>
<comment type="caution">
    <text evidence="4">The sequence shown here is derived from an EMBL/GenBank/DDBJ whole genome shotgun (WGS) entry which is preliminary data.</text>
</comment>
<keyword evidence="2" id="KW-0677">Repeat</keyword>
<dbReference type="OrthoDB" id="1394818at2759"/>
<proteinExistence type="predicted"/>
<evidence type="ECO:0000256" key="1">
    <source>
        <dbReference type="ARBA" id="ARBA00022614"/>
    </source>
</evidence>
<dbReference type="InterPro" id="IPR032675">
    <property type="entry name" value="LRR_dom_sf"/>
</dbReference>
<accession>A0A1W0WX43</accession>
<organism evidence="4 5">
    <name type="scientific">Hypsibius exemplaris</name>
    <name type="common">Freshwater tardigrade</name>
    <dbReference type="NCBI Taxonomy" id="2072580"/>
    <lineage>
        <taxon>Eukaryota</taxon>
        <taxon>Metazoa</taxon>
        <taxon>Ecdysozoa</taxon>
        <taxon>Tardigrada</taxon>
        <taxon>Eutardigrada</taxon>
        <taxon>Parachela</taxon>
        <taxon>Hypsibioidea</taxon>
        <taxon>Hypsibiidae</taxon>
        <taxon>Hypsibius</taxon>
    </lineage>
</organism>
<dbReference type="PANTHER" id="PTHR24366:SF171">
    <property type="entry name" value="LEUCINE RICH REPEAT NEURONAL 4"/>
    <property type="match status" value="1"/>
</dbReference>
<dbReference type="PANTHER" id="PTHR24366">
    <property type="entry name" value="IG(IMMUNOGLOBULIN) AND LRR(LEUCINE RICH REPEAT) DOMAINS"/>
    <property type="match status" value="1"/>
</dbReference>
<dbReference type="Gene3D" id="3.80.10.10">
    <property type="entry name" value="Ribonuclease Inhibitor"/>
    <property type="match status" value="1"/>
</dbReference>
<name>A0A1W0WX43_HYPEX</name>
<keyword evidence="1" id="KW-0433">Leucine-rich repeat</keyword>
<feature type="chain" id="PRO_5010727078" evidence="3">
    <location>
        <begin position="26"/>
        <end position="369"/>
    </location>
</feature>
<evidence type="ECO:0000256" key="2">
    <source>
        <dbReference type="ARBA" id="ARBA00022737"/>
    </source>
</evidence>
<dbReference type="AlphaFoldDB" id="A0A1W0WX43"/>
<dbReference type="Proteomes" id="UP000192578">
    <property type="component" value="Unassembled WGS sequence"/>
</dbReference>
<feature type="signal peptide" evidence="3">
    <location>
        <begin position="1"/>
        <end position="25"/>
    </location>
</feature>
<reference evidence="5" key="1">
    <citation type="submission" date="2017-01" db="EMBL/GenBank/DDBJ databases">
        <title>Comparative genomics of anhydrobiosis in the tardigrade Hypsibius dujardini.</title>
        <authorList>
            <person name="Yoshida Y."/>
            <person name="Koutsovoulos G."/>
            <person name="Laetsch D."/>
            <person name="Stevens L."/>
            <person name="Kumar S."/>
            <person name="Horikawa D."/>
            <person name="Ishino K."/>
            <person name="Komine S."/>
            <person name="Tomita M."/>
            <person name="Blaxter M."/>
            <person name="Arakawa K."/>
        </authorList>
    </citation>
    <scope>NUCLEOTIDE SEQUENCE [LARGE SCALE GENOMIC DNA]</scope>
    <source>
        <strain evidence="5">Z151</strain>
    </source>
</reference>
<protein>
    <submittedName>
        <fullName evidence="4">Uncharacterized protein</fullName>
    </submittedName>
</protein>
<keyword evidence="5" id="KW-1185">Reference proteome</keyword>
<dbReference type="EMBL" id="MTYJ01000036">
    <property type="protein sequence ID" value="OQV19774.1"/>
    <property type="molecule type" value="Genomic_DNA"/>
</dbReference>